<gene>
    <name evidence="3" type="ORF">BJG266_LOCUS11306</name>
    <name evidence="2" type="ORF">QVE165_LOCUS9299</name>
</gene>
<dbReference type="Proteomes" id="UP000663832">
    <property type="component" value="Unassembled WGS sequence"/>
</dbReference>
<comment type="caution">
    <text evidence="2">The sequence shown here is derived from an EMBL/GenBank/DDBJ whole genome shotgun (WGS) entry which is preliminary data.</text>
</comment>
<proteinExistence type="predicted"/>
<reference evidence="2" key="1">
    <citation type="submission" date="2021-02" db="EMBL/GenBank/DDBJ databases">
        <authorList>
            <person name="Nowell W R."/>
        </authorList>
    </citation>
    <scope>NUCLEOTIDE SEQUENCE</scope>
</reference>
<dbReference type="EMBL" id="CAJNOI010000041">
    <property type="protein sequence ID" value="CAF0916800.1"/>
    <property type="molecule type" value="Genomic_DNA"/>
</dbReference>
<dbReference type="EMBL" id="CAJNOM010000042">
    <property type="protein sequence ID" value="CAF0897706.1"/>
    <property type="molecule type" value="Genomic_DNA"/>
</dbReference>
<feature type="coiled-coil region" evidence="1">
    <location>
        <begin position="98"/>
        <end position="150"/>
    </location>
</feature>
<keyword evidence="1" id="KW-0175">Coiled coil</keyword>
<dbReference type="Proteomes" id="UP000663877">
    <property type="component" value="Unassembled WGS sequence"/>
</dbReference>
<organism evidence="2 4">
    <name type="scientific">Adineta steineri</name>
    <dbReference type="NCBI Taxonomy" id="433720"/>
    <lineage>
        <taxon>Eukaryota</taxon>
        <taxon>Metazoa</taxon>
        <taxon>Spiralia</taxon>
        <taxon>Gnathifera</taxon>
        <taxon>Rotifera</taxon>
        <taxon>Eurotatoria</taxon>
        <taxon>Bdelloidea</taxon>
        <taxon>Adinetida</taxon>
        <taxon>Adinetidae</taxon>
        <taxon>Adineta</taxon>
    </lineage>
</organism>
<accession>A0A813ZCZ2</accession>
<keyword evidence="4" id="KW-1185">Reference proteome</keyword>
<name>A0A813ZCZ2_9BILA</name>
<sequence>MSFNTSTLCTLCSTQPGGTLCAGCQRTFCFPCLKKHRDGLALELDDLFNRRNELMELINNSLSNLDPCSDEINRWQNEMHANIDRIALEARNNIKKIVSETNQNIRNELEQISQVLQQKQKTESYIEDDLNRIKQQLIKLNLTIRQCNEQAHVDTSNSKNINWDSLLFIVPNRDNQIPKAPTAPSPSHSLYSSFQQQPSYTMSIPRQYMPPYTSSPTSTPYLANNHRPVGRSASVSMNSRGLTYTCVCCKTTNVLNENGPNICKICRSVPPF</sequence>
<evidence type="ECO:0000256" key="1">
    <source>
        <dbReference type="SAM" id="Coils"/>
    </source>
</evidence>
<dbReference type="OrthoDB" id="9989661at2759"/>
<protein>
    <submittedName>
        <fullName evidence="2">Uncharacterized protein</fullName>
    </submittedName>
</protein>
<dbReference type="AlphaFoldDB" id="A0A813ZCZ2"/>
<evidence type="ECO:0000313" key="3">
    <source>
        <dbReference type="EMBL" id="CAF0916800.1"/>
    </source>
</evidence>
<evidence type="ECO:0000313" key="4">
    <source>
        <dbReference type="Proteomes" id="UP000663832"/>
    </source>
</evidence>
<evidence type="ECO:0000313" key="2">
    <source>
        <dbReference type="EMBL" id="CAF0897706.1"/>
    </source>
</evidence>